<name>A0A6G9XNP5_NOCBR</name>
<keyword evidence="1" id="KW-0812">Transmembrane</keyword>
<keyword evidence="1" id="KW-1133">Transmembrane helix</keyword>
<accession>A0A6G9XNP5</accession>
<dbReference type="Proteomes" id="UP000501705">
    <property type="component" value="Chromosome"/>
</dbReference>
<dbReference type="RefSeq" id="WP_167461613.1">
    <property type="nucleotide sequence ID" value="NZ_CP046171.1"/>
</dbReference>
<dbReference type="EMBL" id="CP046171">
    <property type="protein sequence ID" value="QIS02524.1"/>
    <property type="molecule type" value="Genomic_DNA"/>
</dbReference>
<proteinExistence type="predicted"/>
<feature type="transmembrane region" description="Helical" evidence="1">
    <location>
        <begin position="102"/>
        <end position="123"/>
    </location>
</feature>
<reference evidence="2 3" key="1">
    <citation type="journal article" date="2019" name="ACS Chem. Biol.">
        <title>Identification and Mobilization of a Cryptic Antibiotic Biosynthesis Gene Locus from a Human-Pathogenic Nocardia Isolate.</title>
        <authorList>
            <person name="Herisse M."/>
            <person name="Ishida K."/>
            <person name="Porter J.L."/>
            <person name="Howden B."/>
            <person name="Hertweck C."/>
            <person name="Stinear T.P."/>
            <person name="Pidot S.J."/>
        </authorList>
    </citation>
    <scope>NUCLEOTIDE SEQUENCE [LARGE SCALE GENOMIC DNA]</scope>
    <source>
        <strain evidence="2 3">AUSMDU00024985</strain>
    </source>
</reference>
<dbReference type="AlphaFoldDB" id="A0A6G9XNP5"/>
<evidence type="ECO:0000313" key="3">
    <source>
        <dbReference type="Proteomes" id="UP000501705"/>
    </source>
</evidence>
<protein>
    <submittedName>
        <fullName evidence="2">Uncharacterized protein</fullName>
    </submittedName>
</protein>
<evidence type="ECO:0000256" key="1">
    <source>
        <dbReference type="SAM" id="Phobius"/>
    </source>
</evidence>
<sequence>MQILTRPVIRVNGQLVPETKWGATHIPVGPGQHHVRIDTGPFPKWWPFTGFLGSAGTPTIGEAEAVVPVAEGCSTPVFYRTPIINRFVGTIGPAPQQPRGMLWAYFVWTLSAVLVLLMLYAIVAPK</sequence>
<keyword evidence="1" id="KW-0472">Membrane</keyword>
<gene>
    <name evidence="2" type="ORF">F5X71_09510</name>
</gene>
<organism evidence="2 3">
    <name type="scientific">Nocardia brasiliensis</name>
    <dbReference type="NCBI Taxonomy" id="37326"/>
    <lineage>
        <taxon>Bacteria</taxon>
        <taxon>Bacillati</taxon>
        <taxon>Actinomycetota</taxon>
        <taxon>Actinomycetes</taxon>
        <taxon>Mycobacteriales</taxon>
        <taxon>Nocardiaceae</taxon>
        <taxon>Nocardia</taxon>
    </lineage>
</organism>
<evidence type="ECO:0000313" key="2">
    <source>
        <dbReference type="EMBL" id="QIS02524.1"/>
    </source>
</evidence>